<dbReference type="EMBL" id="SOSA01000421">
    <property type="protein sequence ID" value="THC91378.1"/>
    <property type="molecule type" value="Genomic_DNA"/>
</dbReference>
<sequence length="688" mass="74589">MQAVHYEGQCAPGESPVYPSHHPPQDSPHRNPVPKNVAFELLLDENSKVRARIPMRVQIYPHDTTDSIVTTVKNFYGIYDGAASGVSFEDEHGTTLIARYENLRNNMTVYVRVIPVQAYADGYGEQLYGHVSVDARKRPSLGEPFQMPPAMQPTPMLDHGRPPSRPGSRVARKRSMSPSARSCRSASQHKQLSKAGNKSRGSSAHGSFQDEGTPGYSDSEGGYGSVSGAKKSRSEQLGSSDISMENILQDGRRKRPKFESSELPLFVPPQVPLTTSTSSISPQRRSVGQEGVVSPFARPAQRPYNYQQPLPSPQSYGNSEQVYAYNPPRNSVYATPTVPEHGHRLRDRTVTQSSGQLSNPAGRINGPGVLPTPDPTIASCISDEDVAMQLIRLGDASNFSHGRTSASTLDDAFSGAADAASSTGATSDGEDFSEEDDDLPTRSRQRLESSPMLPPGATKRTHKRLDDILPSFDSSDGSCDGYDDEYKQEEPEDGLIKHEVDDDPFYKESTPKPKKAKTRANSTASNKPRTSKPAPARQSKGGKNASTAGPRKVKSTSNATTQKVAMSPQMVSPAPTRKASTSSVNFQPPLAADEEDLSTKPRCQRCRKSKKGCDRQRPCGRCKDAGIGLEGCISEDEGNGRKGRYGRHMGVPVKKVLEPPAANSEALPVAAASPLFSATVEKNKKRKR</sequence>
<evidence type="ECO:0000313" key="8">
    <source>
        <dbReference type="Proteomes" id="UP000308092"/>
    </source>
</evidence>
<reference evidence="7 8" key="1">
    <citation type="submission" date="2019-03" db="EMBL/GenBank/DDBJ databases">
        <title>The genome sequence of a newly discovered highly antifungal drug resistant Aspergillus species, Aspergillus tanneri NIH 1004.</title>
        <authorList>
            <person name="Mounaud S."/>
            <person name="Singh I."/>
            <person name="Joardar V."/>
            <person name="Pakala S."/>
            <person name="Pakala S."/>
            <person name="Venepally P."/>
            <person name="Hoover J."/>
            <person name="Nierman W."/>
            <person name="Chung J."/>
            <person name="Losada L."/>
        </authorList>
    </citation>
    <scope>NUCLEOTIDE SEQUENCE [LARGE SCALE GENOMIC DNA]</scope>
    <source>
        <strain evidence="7 8">NIH1004</strain>
    </source>
</reference>
<name>A0A4S3JAR9_9EURO</name>
<dbReference type="EMBL" id="QUQM01000003">
    <property type="protein sequence ID" value="KAA8648226.1"/>
    <property type="molecule type" value="Genomic_DNA"/>
</dbReference>
<keyword evidence="8" id="KW-1185">Reference proteome</keyword>
<feature type="region of interest" description="Disordered" evidence="4">
    <location>
        <begin position="1"/>
        <end position="33"/>
    </location>
</feature>
<keyword evidence="1" id="KW-0805">Transcription regulation</keyword>
<dbReference type="InterPro" id="IPR001138">
    <property type="entry name" value="Zn2Cys6_DnaBD"/>
</dbReference>
<evidence type="ECO:0000256" key="4">
    <source>
        <dbReference type="SAM" id="MobiDB-lite"/>
    </source>
</evidence>
<gene>
    <name evidence="6" type="ORF">ATNIH1004_004109</name>
    <name evidence="7" type="ORF">EYZ11_009163</name>
</gene>
<proteinExistence type="predicted"/>
<feature type="compositionally biased region" description="Polar residues" evidence="4">
    <location>
        <begin position="350"/>
        <end position="359"/>
    </location>
</feature>
<feature type="compositionally biased region" description="Polar residues" evidence="4">
    <location>
        <begin position="519"/>
        <end position="528"/>
    </location>
</feature>
<evidence type="ECO:0000313" key="9">
    <source>
        <dbReference type="Proteomes" id="UP000324241"/>
    </source>
</evidence>
<feature type="compositionally biased region" description="Polar residues" evidence="4">
    <location>
        <begin position="555"/>
        <end position="564"/>
    </location>
</feature>
<dbReference type="VEuPathDB" id="FungiDB:EYZ11_009163"/>
<dbReference type="GO" id="GO:0000981">
    <property type="term" value="F:DNA-binding transcription factor activity, RNA polymerase II-specific"/>
    <property type="evidence" value="ECO:0007669"/>
    <property type="project" value="InterPro"/>
</dbReference>
<feature type="domain" description="Zn(2)-C6 fungal-type" evidence="5">
    <location>
        <begin position="602"/>
        <end position="634"/>
    </location>
</feature>
<dbReference type="OrthoDB" id="4150467at2759"/>
<feature type="compositionally biased region" description="Low complexity" evidence="4">
    <location>
        <begin position="471"/>
        <end position="480"/>
    </location>
</feature>
<organism evidence="7 8">
    <name type="scientific">Aspergillus tanneri</name>
    <dbReference type="NCBI Taxonomy" id="1220188"/>
    <lineage>
        <taxon>Eukaryota</taxon>
        <taxon>Fungi</taxon>
        <taxon>Dikarya</taxon>
        <taxon>Ascomycota</taxon>
        <taxon>Pezizomycotina</taxon>
        <taxon>Eurotiomycetes</taxon>
        <taxon>Eurotiomycetidae</taxon>
        <taxon>Eurotiales</taxon>
        <taxon>Aspergillaceae</taxon>
        <taxon>Aspergillus</taxon>
        <taxon>Aspergillus subgen. Circumdati</taxon>
    </lineage>
</organism>
<evidence type="ECO:0000259" key="5">
    <source>
        <dbReference type="PROSITE" id="PS50048"/>
    </source>
</evidence>
<dbReference type="GeneID" id="54326811"/>
<feature type="compositionally biased region" description="Polar residues" evidence="4">
    <location>
        <begin position="272"/>
        <end position="286"/>
    </location>
</feature>
<evidence type="ECO:0000256" key="2">
    <source>
        <dbReference type="ARBA" id="ARBA00023163"/>
    </source>
</evidence>
<dbReference type="SMART" id="SM00066">
    <property type="entry name" value="GAL4"/>
    <property type="match status" value="1"/>
</dbReference>
<dbReference type="PROSITE" id="PS50048">
    <property type="entry name" value="ZN2_CY6_FUNGAL_2"/>
    <property type="match status" value="1"/>
</dbReference>
<comment type="caution">
    <text evidence="7">The sequence shown here is derived from an EMBL/GenBank/DDBJ whole genome shotgun (WGS) entry which is preliminary data.</text>
</comment>
<feature type="region of interest" description="Disordered" evidence="4">
    <location>
        <begin position="139"/>
        <end position="323"/>
    </location>
</feature>
<dbReference type="Proteomes" id="UP000324241">
    <property type="component" value="Unassembled WGS sequence"/>
</dbReference>
<reference evidence="6 9" key="2">
    <citation type="submission" date="2019-08" db="EMBL/GenBank/DDBJ databases">
        <title>The genome sequence of a newly discovered highly antifungal drug resistant Aspergillus species, Aspergillus tanneri NIH 1004.</title>
        <authorList>
            <person name="Mounaud S."/>
            <person name="Singh I."/>
            <person name="Joardar V."/>
            <person name="Pakala S."/>
            <person name="Pakala S."/>
            <person name="Venepally P."/>
            <person name="Chung J.K."/>
            <person name="Losada L."/>
            <person name="Nierman W.C."/>
        </authorList>
    </citation>
    <scope>NUCLEOTIDE SEQUENCE [LARGE SCALE GENOMIC DNA]</scope>
    <source>
        <strain evidence="6 9">NIH1004</strain>
    </source>
</reference>
<feature type="compositionally biased region" description="Basic and acidic residues" evidence="4">
    <location>
        <begin position="611"/>
        <end position="620"/>
    </location>
</feature>
<feature type="compositionally biased region" description="Acidic residues" evidence="4">
    <location>
        <begin position="428"/>
        <end position="438"/>
    </location>
</feature>
<accession>A0A4S3JAR9</accession>
<feature type="compositionally biased region" description="Polar residues" evidence="4">
    <location>
        <begin position="304"/>
        <end position="321"/>
    </location>
</feature>
<protein>
    <recommendedName>
        <fullName evidence="5">Zn(2)-C6 fungal-type domain-containing protein</fullName>
    </recommendedName>
</protein>
<dbReference type="AlphaFoldDB" id="A0A4S3JAR9"/>
<keyword evidence="3" id="KW-0539">Nucleus</keyword>
<dbReference type="GO" id="GO:0008270">
    <property type="term" value="F:zinc ion binding"/>
    <property type="evidence" value="ECO:0007669"/>
    <property type="project" value="InterPro"/>
</dbReference>
<dbReference type="CDD" id="cd00067">
    <property type="entry name" value="GAL4"/>
    <property type="match status" value="1"/>
</dbReference>
<dbReference type="Proteomes" id="UP000308092">
    <property type="component" value="Unassembled WGS sequence"/>
</dbReference>
<feature type="compositionally biased region" description="Basic and acidic residues" evidence="4">
    <location>
        <begin position="484"/>
        <end position="511"/>
    </location>
</feature>
<evidence type="ECO:0000313" key="6">
    <source>
        <dbReference type="EMBL" id="KAA8648226.1"/>
    </source>
</evidence>
<evidence type="ECO:0000313" key="7">
    <source>
        <dbReference type="EMBL" id="THC91378.1"/>
    </source>
</evidence>
<evidence type="ECO:0000256" key="1">
    <source>
        <dbReference type="ARBA" id="ARBA00023015"/>
    </source>
</evidence>
<keyword evidence="2" id="KW-0804">Transcription</keyword>
<evidence type="ECO:0000256" key="3">
    <source>
        <dbReference type="ARBA" id="ARBA00023242"/>
    </source>
</evidence>
<feature type="region of interest" description="Disordered" evidence="4">
    <location>
        <begin position="417"/>
        <end position="620"/>
    </location>
</feature>
<feature type="compositionally biased region" description="Polar residues" evidence="4">
    <location>
        <begin position="176"/>
        <end position="206"/>
    </location>
</feature>
<feature type="compositionally biased region" description="Low complexity" evidence="4">
    <location>
        <begin position="417"/>
        <end position="427"/>
    </location>
</feature>
<feature type="region of interest" description="Disordered" evidence="4">
    <location>
        <begin position="350"/>
        <end position="370"/>
    </location>
</feature>
<dbReference type="RefSeq" id="XP_033427587.1">
    <property type="nucleotide sequence ID" value="XM_033568781.1"/>
</dbReference>